<dbReference type="EMBL" id="JBHUMA010000003">
    <property type="protein sequence ID" value="MFD2597520.1"/>
    <property type="molecule type" value="Genomic_DNA"/>
</dbReference>
<name>A0ABW5NF54_9SPHI</name>
<organism evidence="2 3">
    <name type="scientific">Sphingobacterium corticis</name>
    <dbReference type="NCBI Taxonomy" id="1812823"/>
    <lineage>
        <taxon>Bacteria</taxon>
        <taxon>Pseudomonadati</taxon>
        <taxon>Bacteroidota</taxon>
        <taxon>Sphingobacteriia</taxon>
        <taxon>Sphingobacteriales</taxon>
        <taxon>Sphingobacteriaceae</taxon>
        <taxon>Sphingobacterium</taxon>
    </lineage>
</organism>
<keyword evidence="3" id="KW-1185">Reference proteome</keyword>
<sequence length="70" mass="7920">MYKLKAKVLISKDPKCNCGGFYHPGEEFNEKSEKKAQQYIDNNEVDVIEAPAKKASAKEDKTEVKTKEAK</sequence>
<evidence type="ECO:0000256" key="1">
    <source>
        <dbReference type="SAM" id="MobiDB-lite"/>
    </source>
</evidence>
<accession>A0ABW5NF54</accession>
<dbReference type="RefSeq" id="WP_380866730.1">
    <property type="nucleotide sequence ID" value="NZ_JBHUMA010000003.1"/>
</dbReference>
<evidence type="ECO:0000313" key="2">
    <source>
        <dbReference type="EMBL" id="MFD2597520.1"/>
    </source>
</evidence>
<feature type="compositionally biased region" description="Basic and acidic residues" evidence="1">
    <location>
        <begin position="56"/>
        <end position="70"/>
    </location>
</feature>
<dbReference type="Proteomes" id="UP001597393">
    <property type="component" value="Unassembled WGS sequence"/>
</dbReference>
<protein>
    <submittedName>
        <fullName evidence="2">Uncharacterized protein</fullName>
    </submittedName>
</protein>
<proteinExistence type="predicted"/>
<reference evidence="3" key="1">
    <citation type="journal article" date="2019" name="Int. J. Syst. Evol. Microbiol.">
        <title>The Global Catalogue of Microorganisms (GCM) 10K type strain sequencing project: providing services to taxonomists for standard genome sequencing and annotation.</title>
        <authorList>
            <consortium name="The Broad Institute Genomics Platform"/>
            <consortium name="The Broad Institute Genome Sequencing Center for Infectious Disease"/>
            <person name="Wu L."/>
            <person name="Ma J."/>
        </authorList>
    </citation>
    <scope>NUCLEOTIDE SEQUENCE [LARGE SCALE GENOMIC DNA]</scope>
    <source>
        <strain evidence="3">KCTC 42248</strain>
    </source>
</reference>
<comment type="caution">
    <text evidence="2">The sequence shown here is derived from an EMBL/GenBank/DDBJ whole genome shotgun (WGS) entry which is preliminary data.</text>
</comment>
<evidence type="ECO:0000313" key="3">
    <source>
        <dbReference type="Proteomes" id="UP001597393"/>
    </source>
</evidence>
<feature type="region of interest" description="Disordered" evidence="1">
    <location>
        <begin position="50"/>
        <end position="70"/>
    </location>
</feature>
<gene>
    <name evidence="2" type="ORF">ACFSQ3_01045</name>
</gene>